<proteinExistence type="predicted"/>
<reference evidence="3 4" key="1">
    <citation type="journal article" date="2011" name="J. Bacteriol.">
        <title>Genome sequence of the mercury-methylating and pleomorphic Desulfovibrio africanus Strain Walvis Bay.</title>
        <authorList>
            <person name="Brown S.D."/>
            <person name="Wall J.D."/>
            <person name="Kucken A.M."/>
            <person name="Gilmour C.C."/>
            <person name="Podar M."/>
            <person name="Brandt C.C."/>
            <person name="Teshima H."/>
            <person name="Detter J.C."/>
            <person name="Han C.S."/>
            <person name="Land M.L."/>
            <person name="Lucas S."/>
            <person name="Han J."/>
            <person name="Pennacchio L."/>
            <person name="Nolan M."/>
            <person name="Pitluck S."/>
            <person name="Woyke T."/>
            <person name="Goodwin L."/>
            <person name="Palumbo A.V."/>
            <person name="Elias D.A."/>
        </authorList>
    </citation>
    <scope>NUCLEOTIDE SEQUENCE [LARGE SCALE GENOMIC DNA]</scope>
    <source>
        <strain evidence="3 4">Walvis Bay</strain>
    </source>
</reference>
<dbReference type="eggNOG" id="COG1732">
    <property type="taxonomic scope" value="Bacteria"/>
</dbReference>
<feature type="signal peptide" evidence="1">
    <location>
        <begin position="1"/>
        <end position="24"/>
    </location>
</feature>
<dbReference type="Gene3D" id="3.40.190.10">
    <property type="entry name" value="Periplasmic binding protein-like II"/>
    <property type="match status" value="1"/>
</dbReference>
<protein>
    <submittedName>
        <fullName evidence="3">ABC-type glycine betaine transport, periplasmic subunit</fullName>
    </submittedName>
</protein>
<organism evidence="3 4">
    <name type="scientific">Desulfocurvibacter africanus subsp. africanus str. Walvis Bay</name>
    <dbReference type="NCBI Taxonomy" id="690850"/>
    <lineage>
        <taxon>Bacteria</taxon>
        <taxon>Pseudomonadati</taxon>
        <taxon>Thermodesulfobacteriota</taxon>
        <taxon>Desulfovibrionia</taxon>
        <taxon>Desulfovibrionales</taxon>
        <taxon>Desulfovibrionaceae</taxon>
        <taxon>Desulfocurvibacter</taxon>
    </lineage>
</organism>
<dbReference type="SUPFAM" id="SSF53850">
    <property type="entry name" value="Periplasmic binding protein-like II"/>
    <property type="match status" value="1"/>
</dbReference>
<name>F3Z280_DESAF</name>
<feature type="chain" id="PRO_5003304734" evidence="1">
    <location>
        <begin position="25"/>
        <end position="304"/>
    </location>
</feature>
<evidence type="ECO:0000259" key="2">
    <source>
        <dbReference type="Pfam" id="PF04069"/>
    </source>
</evidence>
<dbReference type="GO" id="GO:0043190">
    <property type="term" value="C:ATP-binding cassette (ABC) transporter complex"/>
    <property type="evidence" value="ECO:0007669"/>
    <property type="project" value="InterPro"/>
</dbReference>
<dbReference type="STRING" id="690850.Desaf_2987"/>
<dbReference type="GO" id="GO:0022857">
    <property type="term" value="F:transmembrane transporter activity"/>
    <property type="evidence" value="ECO:0007669"/>
    <property type="project" value="InterPro"/>
</dbReference>
<feature type="domain" description="ABC-type glycine betaine transport system substrate-binding" evidence="2">
    <location>
        <begin position="26"/>
        <end position="298"/>
    </location>
</feature>
<dbReference type="CDD" id="cd13616">
    <property type="entry name" value="PBP2_OsmF"/>
    <property type="match status" value="1"/>
</dbReference>
<accession>F3Z280</accession>
<evidence type="ECO:0000256" key="1">
    <source>
        <dbReference type="SAM" id="SignalP"/>
    </source>
</evidence>
<evidence type="ECO:0000313" key="3">
    <source>
        <dbReference type="EMBL" id="EGJ51289.1"/>
    </source>
</evidence>
<dbReference type="InterPro" id="IPR007210">
    <property type="entry name" value="ABC_Gly_betaine_transp_sub-bd"/>
</dbReference>
<dbReference type="Pfam" id="PF04069">
    <property type="entry name" value="OpuAC"/>
    <property type="match status" value="1"/>
</dbReference>
<dbReference type="AlphaFoldDB" id="F3Z280"/>
<keyword evidence="4" id="KW-1185">Reference proteome</keyword>
<dbReference type="Proteomes" id="UP000007844">
    <property type="component" value="Chromosome"/>
</dbReference>
<dbReference type="HOGENOM" id="CLU_038355_1_1_7"/>
<dbReference type="EMBL" id="CP003221">
    <property type="protein sequence ID" value="EGJ51289.1"/>
    <property type="molecule type" value="Genomic_DNA"/>
</dbReference>
<sequence length="304" mass="32618" precursor="true">MIRTIILTLAIAVLAGLGAQPVMAQKPVIVGSKIDTEGALLGKMIVLLLRHHGMEVQDRTELGGTPIVRQAILSGQVDLYPEYTGNGAIFFPEAPVDTWRDARKAYATVKELDAENELVWLPPAPANNTWAIAVSQELAGKGVRTLEDFARHISQGGNVKLAACDEFVERPDALPAFTKAYGFSLSKEQMLILSGCNTAQTEQAAAQGIDGVNAAMAYGTDGGLAALGLTVLADPKSVQPVYAPAPLVRREALERYPSIEAILPPVFSDLDQKTLQELNARISIEGLDAESVAREYLSSRGYIH</sequence>
<dbReference type="KEGG" id="daf:Desaf_2987"/>
<evidence type="ECO:0000313" key="4">
    <source>
        <dbReference type="Proteomes" id="UP000007844"/>
    </source>
</evidence>
<dbReference type="Gene3D" id="3.40.190.120">
    <property type="entry name" value="Osmoprotection protein (prox), domain 2"/>
    <property type="match status" value="1"/>
</dbReference>
<keyword evidence="1" id="KW-0732">Signal</keyword>
<gene>
    <name evidence="3" type="ORF">Desaf_2987</name>
</gene>